<dbReference type="EMBL" id="HBHX01051687">
    <property type="protein sequence ID" value="CAE0131203.1"/>
    <property type="molecule type" value="Transcribed_RNA"/>
</dbReference>
<protein>
    <submittedName>
        <fullName evidence="2">Uncharacterized protein</fullName>
    </submittedName>
</protein>
<gene>
    <name evidence="2" type="ORF">HERI1096_LOCUS28554</name>
</gene>
<keyword evidence="1" id="KW-0732">Signal</keyword>
<proteinExistence type="predicted"/>
<organism evidence="2">
    <name type="scientific">Haptolina ericina</name>
    <dbReference type="NCBI Taxonomy" id="156174"/>
    <lineage>
        <taxon>Eukaryota</taxon>
        <taxon>Haptista</taxon>
        <taxon>Haptophyta</taxon>
        <taxon>Prymnesiophyceae</taxon>
        <taxon>Prymnesiales</taxon>
        <taxon>Prymnesiaceae</taxon>
        <taxon>Haptolina</taxon>
    </lineage>
</organism>
<feature type="chain" id="PRO_5030609337" evidence="1">
    <location>
        <begin position="31"/>
        <end position="203"/>
    </location>
</feature>
<name>A0A7S3F6Z9_9EUKA</name>
<dbReference type="AlphaFoldDB" id="A0A7S3F6Z9"/>
<accession>A0A7S3F6Z9</accession>
<evidence type="ECO:0000313" key="2">
    <source>
        <dbReference type="EMBL" id="CAE0131203.1"/>
    </source>
</evidence>
<sequence length="203" mass="23098">MRGEQRTAAVSSGQLMDRLLIFLFLALAASQTQQCLQEPKPAKPYFKHGLTHMWTTPIFRHLLVKAEQTHMLETLAEAALRYYNGYISSPGCMRKPGETNNDEFFNAQRQAHWAGTPFFLEEPGSPTEELMLSLRSAIMETIQHYVVQSVGDDVARTVFEAPDATSLQIWATIHQNCSWHNPHMHEERARPIPLLSVIPHPHI</sequence>
<reference evidence="2" key="1">
    <citation type="submission" date="2021-01" db="EMBL/GenBank/DDBJ databases">
        <authorList>
            <person name="Corre E."/>
            <person name="Pelletier E."/>
            <person name="Niang G."/>
            <person name="Scheremetjew M."/>
            <person name="Finn R."/>
            <person name="Kale V."/>
            <person name="Holt S."/>
            <person name="Cochrane G."/>
            <person name="Meng A."/>
            <person name="Brown T."/>
            <person name="Cohen L."/>
        </authorList>
    </citation>
    <scope>NUCLEOTIDE SEQUENCE</scope>
    <source>
        <strain evidence="2">CCMP281</strain>
    </source>
</reference>
<feature type="signal peptide" evidence="1">
    <location>
        <begin position="1"/>
        <end position="30"/>
    </location>
</feature>
<evidence type="ECO:0000256" key="1">
    <source>
        <dbReference type="SAM" id="SignalP"/>
    </source>
</evidence>